<protein>
    <recommendedName>
        <fullName evidence="1">VapC9 PIN-like domain-containing protein</fullName>
    </recommendedName>
</protein>
<proteinExistence type="predicted"/>
<dbReference type="Proteomes" id="UP000738826">
    <property type="component" value="Unassembled WGS sequence"/>
</dbReference>
<dbReference type="InterPro" id="IPR041120">
    <property type="entry name" value="PIN_9"/>
</dbReference>
<dbReference type="EMBL" id="JAACVF010000134">
    <property type="protein sequence ID" value="NCN65389.1"/>
    <property type="molecule type" value="Genomic_DNA"/>
</dbReference>
<dbReference type="Proteomes" id="UP000768163">
    <property type="component" value="Unassembled WGS sequence"/>
</dbReference>
<evidence type="ECO:0000313" key="4">
    <source>
        <dbReference type="Proteomes" id="UP000768163"/>
    </source>
</evidence>
<gene>
    <name evidence="3" type="ORF">GW779_06175</name>
    <name evidence="2" type="ORF">GW910_04945</name>
</gene>
<dbReference type="SUPFAM" id="SSF88723">
    <property type="entry name" value="PIN domain-like"/>
    <property type="match status" value="1"/>
</dbReference>
<comment type="caution">
    <text evidence="2">The sequence shown here is derived from an EMBL/GenBank/DDBJ whole genome shotgun (WGS) entry which is preliminary data.</text>
</comment>
<sequence>MKKVIIDTNFLLIPEKFRIDIFYEISLLVPCCEIIIMKGTFRELKGLKKDRNAANIALKILEKFRPKYTVYEDHNDENDENYRTLDDNILNLATDDSFIVCTDDKELKRKLKERNVETITLKHKSRIDFG</sequence>
<evidence type="ECO:0000313" key="2">
    <source>
        <dbReference type="EMBL" id="NCN65389.1"/>
    </source>
</evidence>
<name>A0A8J7YSL9_9ARCH</name>
<evidence type="ECO:0000313" key="3">
    <source>
        <dbReference type="EMBL" id="NCS91964.1"/>
    </source>
</evidence>
<dbReference type="AlphaFoldDB" id="A0A8J7YSL9"/>
<dbReference type="EMBL" id="JAACQH010000139">
    <property type="protein sequence ID" value="NCS91964.1"/>
    <property type="molecule type" value="Genomic_DNA"/>
</dbReference>
<organism evidence="2 4">
    <name type="scientific">Candidatus Altarchaeum hamiconexum</name>
    <dbReference type="NCBI Taxonomy" id="1803513"/>
    <lineage>
        <taxon>Archaea</taxon>
        <taxon>Candidatus Altarchaeota</taxon>
        <taxon>Candidatus Altiarchaeia</taxon>
        <taxon>Candidatus Altarchaeales</taxon>
        <taxon>Candidatus Altarchaeaceae</taxon>
        <taxon>Candidatus Altarchaeum</taxon>
    </lineage>
</organism>
<dbReference type="Gene3D" id="3.40.50.1010">
    <property type="entry name" value="5'-nuclease"/>
    <property type="match status" value="1"/>
</dbReference>
<dbReference type="InterPro" id="IPR029060">
    <property type="entry name" value="PIN-like_dom_sf"/>
</dbReference>
<dbReference type="CDD" id="cd09879">
    <property type="entry name" value="PIN_VapC_AF0591-like"/>
    <property type="match status" value="1"/>
</dbReference>
<accession>A0A8J7YSL9</accession>
<dbReference type="Pfam" id="PF18477">
    <property type="entry name" value="PIN_9"/>
    <property type="match status" value="1"/>
</dbReference>
<evidence type="ECO:0000259" key="1">
    <source>
        <dbReference type="Pfam" id="PF18477"/>
    </source>
</evidence>
<reference evidence="2" key="1">
    <citation type="submission" date="2019-11" db="EMBL/GenBank/DDBJ databases">
        <title>Lipid analysis of CO2-rich subsurface aquifers suggests an autotrophy-based deep biosphere with lysolipids enriched in CPR bacteria.</title>
        <authorList>
            <person name="Probst A.J."/>
            <person name="Elling F.J."/>
            <person name="Castelle C.J."/>
            <person name="Zhu Q."/>
            <person name="Elvert M."/>
            <person name="Birarda G."/>
            <person name="Holman H.-Y."/>
            <person name="Lane K.R."/>
            <person name="Ladd B."/>
            <person name="Ryan M.C."/>
            <person name="Woyke T."/>
            <person name="Hinrichs K.-U."/>
            <person name="Banfield J.F."/>
        </authorList>
    </citation>
    <scope>NUCLEOTIDE SEQUENCE</scope>
    <source>
        <strain evidence="2">CG_2015-01_33_1645</strain>
        <strain evidence="3">CG_2015-04_33_537</strain>
    </source>
</reference>
<feature type="domain" description="VapC9 PIN-like" evidence="1">
    <location>
        <begin position="4"/>
        <end position="124"/>
    </location>
</feature>